<dbReference type="EMBL" id="LSRS01000005">
    <property type="protein sequence ID" value="KAF1084527.1"/>
    <property type="molecule type" value="Genomic_DNA"/>
</dbReference>
<evidence type="ECO:0000313" key="15">
    <source>
        <dbReference type="Proteomes" id="UP000798488"/>
    </source>
</evidence>
<dbReference type="GO" id="GO:0015450">
    <property type="term" value="F:protein-transporting ATPase activity"/>
    <property type="evidence" value="ECO:0007669"/>
    <property type="project" value="InterPro"/>
</dbReference>
<dbReference type="InterPro" id="IPR022646">
    <property type="entry name" value="SecD/SecF_CS"/>
</dbReference>
<dbReference type="InterPro" id="IPR022813">
    <property type="entry name" value="SecD/SecF_arch_bac"/>
</dbReference>
<dbReference type="PANTHER" id="PTHR30081:SF8">
    <property type="entry name" value="PROTEIN TRANSLOCASE SUBUNIT SECF"/>
    <property type="match status" value="1"/>
</dbReference>
<comment type="caution">
    <text evidence="14">The sequence shown here is derived from an EMBL/GenBank/DDBJ whole genome shotgun (WGS) entry which is preliminary data.</text>
</comment>
<dbReference type="SUPFAM" id="SSF82866">
    <property type="entry name" value="Multidrug efflux transporter AcrB transmembrane domain"/>
    <property type="match status" value="1"/>
</dbReference>
<evidence type="ECO:0000256" key="7">
    <source>
        <dbReference type="ARBA" id="ARBA00023010"/>
    </source>
</evidence>
<dbReference type="GO" id="GO:0005886">
    <property type="term" value="C:plasma membrane"/>
    <property type="evidence" value="ECO:0007669"/>
    <property type="project" value="UniProtKB-SubCell"/>
</dbReference>
<dbReference type="OrthoDB" id="9805019at2"/>
<sequence>MFNFIEHRKIWYIISLLLILPGLFSMVTRGFNLGIDFTGGNLVEVRVEQGVKIEQVRDVVEGLGFAASNNIQKSGTTDYIIRTRELTEDESATLISTLERKVGEVNLLRNDRVGPVIGRELTVNAILSLLIAAVLMLVYITFRFEFKQGVVTIVALLHDLLVVLGVFSIFQIEVDSAFVAAILTIIGYSINDKIVIFDRVRENSRMRKKGESVEDLVNISLWQTLVRSLNTGMSVLFVLLTLYFFGGTTLKTFILALLIGVVIGAYSSMLNASPLWVDLKLREKKAAAK</sequence>
<keyword evidence="3 12" id="KW-1003">Cell membrane</keyword>
<dbReference type="Gene3D" id="3.30.70.2040">
    <property type="match status" value="1"/>
</dbReference>
<evidence type="ECO:0000256" key="8">
    <source>
        <dbReference type="ARBA" id="ARBA00023136"/>
    </source>
</evidence>
<comment type="similarity">
    <text evidence="10">In the C-terminal section; belongs to the SecD/SecF family. SecF subfamily.</text>
</comment>
<feature type="transmembrane region" description="Helical" evidence="12">
    <location>
        <begin position="121"/>
        <end position="142"/>
    </location>
</feature>
<evidence type="ECO:0000256" key="11">
    <source>
        <dbReference type="ARBA" id="ARBA00061053"/>
    </source>
</evidence>
<evidence type="ECO:0000256" key="3">
    <source>
        <dbReference type="ARBA" id="ARBA00022475"/>
    </source>
</evidence>
<dbReference type="GO" id="GO:0065002">
    <property type="term" value="P:intracellular protein transmembrane transport"/>
    <property type="evidence" value="ECO:0007669"/>
    <property type="project" value="UniProtKB-UniRule"/>
</dbReference>
<evidence type="ECO:0000256" key="10">
    <source>
        <dbReference type="ARBA" id="ARBA00060856"/>
    </source>
</evidence>
<dbReference type="InterPro" id="IPR005665">
    <property type="entry name" value="SecF_bac"/>
</dbReference>
<evidence type="ECO:0000256" key="4">
    <source>
        <dbReference type="ARBA" id="ARBA00022692"/>
    </source>
</evidence>
<feature type="transmembrane region" description="Helical" evidence="12">
    <location>
        <begin position="149"/>
        <end position="170"/>
    </location>
</feature>
<feature type="transmembrane region" description="Helical" evidence="12">
    <location>
        <begin position="176"/>
        <end position="197"/>
    </location>
</feature>
<dbReference type="InterPro" id="IPR048634">
    <property type="entry name" value="SecD_SecF_C"/>
</dbReference>
<feature type="transmembrane region" description="Helical" evidence="12">
    <location>
        <begin position="12"/>
        <end position="31"/>
    </location>
</feature>
<proteinExistence type="inferred from homology"/>
<comment type="similarity">
    <text evidence="12">Belongs to the SecD/SecF family. SecF subfamily.</text>
</comment>
<feature type="transmembrane region" description="Helical" evidence="12">
    <location>
        <begin position="229"/>
        <end position="246"/>
    </location>
</feature>
<evidence type="ECO:0000256" key="12">
    <source>
        <dbReference type="HAMAP-Rule" id="MF_01464"/>
    </source>
</evidence>
<feature type="transmembrane region" description="Helical" evidence="12">
    <location>
        <begin position="252"/>
        <end position="277"/>
    </location>
</feature>
<dbReference type="GO" id="GO:0043952">
    <property type="term" value="P:protein transport by the Sec complex"/>
    <property type="evidence" value="ECO:0007669"/>
    <property type="project" value="UniProtKB-UniRule"/>
</dbReference>
<reference evidence="14" key="1">
    <citation type="submission" date="2016-02" db="EMBL/GenBank/DDBJ databases">
        <title>Draft Genome Sequence of Sporotomaculum syntrophicum Strain FB, a Syntrophic Benzoate Degrader.</title>
        <authorList>
            <person name="Nobu M.K."/>
            <person name="Narihiro T."/>
            <person name="Qiu Y.-L."/>
            <person name="Ohashi A."/>
            <person name="Liu W.-T."/>
            <person name="Yuji S."/>
        </authorList>
    </citation>
    <scope>NUCLEOTIDE SEQUENCE</scope>
    <source>
        <strain evidence="14">FB</strain>
    </source>
</reference>
<keyword evidence="8 12" id="KW-0472">Membrane</keyword>
<evidence type="ECO:0000256" key="1">
    <source>
        <dbReference type="ARBA" id="ARBA00004651"/>
    </source>
</evidence>
<dbReference type="RefSeq" id="WP_161822603.1">
    <property type="nucleotide sequence ID" value="NZ_LSRS01000005.1"/>
</dbReference>
<keyword evidence="5 12" id="KW-0653">Protein transport</keyword>
<feature type="domain" description="Protein export membrane protein SecD/SecF C-terminal" evidence="13">
    <location>
        <begin position="102"/>
        <end position="280"/>
    </location>
</feature>
<evidence type="ECO:0000256" key="5">
    <source>
        <dbReference type="ARBA" id="ARBA00022927"/>
    </source>
</evidence>
<dbReference type="PRINTS" id="PR01755">
    <property type="entry name" value="SECFTRNLCASE"/>
</dbReference>
<comment type="subcellular location">
    <subcellularLocation>
        <location evidence="1 12">Cell membrane</location>
        <topology evidence="1 12">Multi-pass membrane protein</topology>
    </subcellularLocation>
</comment>
<dbReference type="PANTHER" id="PTHR30081">
    <property type="entry name" value="PROTEIN-EXPORT MEMBRANE PROTEIN SEC"/>
    <property type="match status" value="1"/>
</dbReference>
<dbReference type="Pfam" id="PF07549">
    <property type="entry name" value="Sec_GG"/>
    <property type="match status" value="1"/>
</dbReference>
<accession>A0A9D2WN49</accession>
<protein>
    <recommendedName>
        <fullName evidence="12">Protein-export membrane protein SecF</fullName>
    </recommendedName>
</protein>
<dbReference type="NCBIfam" id="TIGR00966">
    <property type="entry name" value="transloc_SecF"/>
    <property type="match status" value="1"/>
</dbReference>
<evidence type="ECO:0000313" key="14">
    <source>
        <dbReference type="EMBL" id="KAF1084527.1"/>
    </source>
</evidence>
<name>A0A9D2WN49_9FIRM</name>
<keyword evidence="6 12" id="KW-1133">Transmembrane helix</keyword>
<dbReference type="Pfam" id="PF02355">
    <property type="entry name" value="SecD_SecF_C"/>
    <property type="match status" value="1"/>
</dbReference>
<evidence type="ECO:0000256" key="9">
    <source>
        <dbReference type="ARBA" id="ARBA00059018"/>
    </source>
</evidence>
<keyword evidence="2 12" id="KW-0813">Transport</keyword>
<evidence type="ECO:0000256" key="2">
    <source>
        <dbReference type="ARBA" id="ARBA00022448"/>
    </source>
</evidence>
<dbReference type="AlphaFoldDB" id="A0A9D2WN49"/>
<evidence type="ECO:0000256" key="6">
    <source>
        <dbReference type="ARBA" id="ARBA00022989"/>
    </source>
</evidence>
<dbReference type="FunFam" id="1.20.1640.10:FF:000024">
    <property type="entry name" value="Multifunctional fusion protein"/>
    <property type="match status" value="1"/>
</dbReference>
<dbReference type="GO" id="GO:0006605">
    <property type="term" value="P:protein targeting"/>
    <property type="evidence" value="ECO:0007669"/>
    <property type="project" value="UniProtKB-UniRule"/>
</dbReference>
<organism evidence="14 15">
    <name type="scientific">Sporotomaculum syntrophicum</name>
    <dbReference type="NCBI Taxonomy" id="182264"/>
    <lineage>
        <taxon>Bacteria</taxon>
        <taxon>Bacillati</taxon>
        <taxon>Bacillota</taxon>
        <taxon>Clostridia</taxon>
        <taxon>Eubacteriales</taxon>
        <taxon>Desulfallaceae</taxon>
        <taxon>Sporotomaculum</taxon>
    </lineage>
</organism>
<dbReference type="NCBIfam" id="TIGR00916">
    <property type="entry name" value="2A0604s01"/>
    <property type="match status" value="1"/>
</dbReference>
<comment type="function">
    <text evidence="9 12">Part of the Sec protein translocase complex. Interacts with the SecYEG preprotein conducting channel. SecDF uses the proton motive force (PMF) to complete protein translocation after the ATP-dependent function of SecA.</text>
</comment>
<dbReference type="InterPro" id="IPR055344">
    <property type="entry name" value="SecD_SecF_C_bact"/>
</dbReference>
<keyword evidence="4 12" id="KW-0812">Transmembrane</keyword>
<comment type="similarity">
    <text evidence="11">In the N-terminal section; belongs to the SecD/SecF family. SecD subfamily.</text>
</comment>
<dbReference type="HAMAP" id="MF_01464_B">
    <property type="entry name" value="SecF_B"/>
    <property type="match status" value="1"/>
</dbReference>
<dbReference type="Gene3D" id="1.20.1640.10">
    <property type="entry name" value="Multidrug efflux transporter AcrB transmembrane domain"/>
    <property type="match status" value="1"/>
</dbReference>
<keyword evidence="15" id="KW-1185">Reference proteome</keyword>
<keyword evidence="7 12" id="KW-0811">Translocation</keyword>
<evidence type="ECO:0000259" key="13">
    <source>
        <dbReference type="Pfam" id="PF02355"/>
    </source>
</evidence>
<dbReference type="InterPro" id="IPR022645">
    <property type="entry name" value="SecD/SecF_bac"/>
</dbReference>
<dbReference type="Proteomes" id="UP000798488">
    <property type="component" value="Unassembled WGS sequence"/>
</dbReference>
<gene>
    <name evidence="12" type="primary">secF</name>
    <name evidence="14" type="ORF">SPSYN_02305</name>
</gene>
<comment type="subunit">
    <text evidence="12">Forms a complex with SecD. Part of the essential Sec protein translocation apparatus which comprises SecA, SecYEG and auxiliary proteins SecDF. Other proteins may also be involved.</text>
</comment>